<accession>A0A1B6FP85</accession>
<feature type="region of interest" description="Disordered" evidence="1">
    <location>
        <begin position="1"/>
        <end position="29"/>
    </location>
</feature>
<sequence length="108" mass="12855">MKSNIQSEEKRRIDLENQIEKQSSDSVKLRQSIEDQKKQLHELKKNRENLHVKRNELWKRESSQQQNLDQLKDDLIKIDQTLRSMVGKGILNGRDSVQKVLDTFRSRV</sequence>
<evidence type="ECO:0000256" key="1">
    <source>
        <dbReference type="SAM" id="MobiDB-lite"/>
    </source>
</evidence>
<dbReference type="AlphaFoldDB" id="A0A1B6FP85"/>
<reference evidence="2" key="1">
    <citation type="submission" date="2015-11" db="EMBL/GenBank/DDBJ databases">
        <title>De novo transcriptome assembly of four potential Pierce s Disease insect vectors from Arizona vineyards.</title>
        <authorList>
            <person name="Tassone E.E."/>
        </authorList>
    </citation>
    <scope>NUCLEOTIDE SEQUENCE</scope>
</reference>
<feature type="compositionally biased region" description="Basic and acidic residues" evidence="1">
    <location>
        <begin position="7"/>
        <end position="29"/>
    </location>
</feature>
<protein>
    <submittedName>
        <fullName evidence="2">Uncharacterized protein</fullName>
    </submittedName>
</protein>
<gene>
    <name evidence="2" type="ORF">g.6778</name>
</gene>
<feature type="non-terminal residue" evidence="2">
    <location>
        <position position="108"/>
    </location>
</feature>
<organism evidence="2">
    <name type="scientific">Cuerna arida</name>
    <dbReference type="NCBI Taxonomy" id="1464854"/>
    <lineage>
        <taxon>Eukaryota</taxon>
        <taxon>Metazoa</taxon>
        <taxon>Ecdysozoa</taxon>
        <taxon>Arthropoda</taxon>
        <taxon>Hexapoda</taxon>
        <taxon>Insecta</taxon>
        <taxon>Pterygota</taxon>
        <taxon>Neoptera</taxon>
        <taxon>Paraneoptera</taxon>
        <taxon>Hemiptera</taxon>
        <taxon>Auchenorrhyncha</taxon>
        <taxon>Membracoidea</taxon>
        <taxon>Cicadellidae</taxon>
        <taxon>Cicadellinae</taxon>
        <taxon>Proconiini</taxon>
        <taxon>Cuerna</taxon>
    </lineage>
</organism>
<proteinExistence type="predicted"/>
<dbReference type="PANTHER" id="PTHR43977">
    <property type="entry name" value="STRUCTURAL MAINTENANCE OF CHROMOSOMES PROTEIN 3"/>
    <property type="match status" value="1"/>
</dbReference>
<name>A0A1B6FP85_9HEMI</name>
<evidence type="ECO:0000313" key="2">
    <source>
        <dbReference type="EMBL" id="JAS51823.1"/>
    </source>
</evidence>
<dbReference type="EMBL" id="GECZ01017946">
    <property type="protein sequence ID" value="JAS51823.1"/>
    <property type="molecule type" value="Transcribed_RNA"/>
</dbReference>